<reference evidence="2 3" key="1">
    <citation type="submission" date="2023-08" db="EMBL/GenBank/DDBJ databases">
        <title>Pathogen: clinical or host-associated sample.</title>
        <authorList>
            <person name="Hergert J."/>
            <person name="Casey R."/>
            <person name="Wagner J."/>
            <person name="Young E.L."/>
            <person name="Oakeson K.F."/>
        </authorList>
    </citation>
    <scope>NUCLEOTIDE SEQUENCE [LARGE SCALE GENOMIC DNA]</scope>
    <source>
        <strain evidence="2 3">1760953</strain>
        <plasmid evidence="2 3">unnamed3</plasmid>
    </source>
</reference>
<feature type="domain" description="Calcineurin-like phosphoesterase" evidence="1">
    <location>
        <begin position="8"/>
        <end position="192"/>
    </location>
</feature>
<accession>A0AA50CQC2</accession>
<name>A0AA50CQC2_9HYPH</name>
<dbReference type="AlphaFoldDB" id="A0AA50CQC2"/>
<evidence type="ECO:0000313" key="3">
    <source>
        <dbReference type="Proteomes" id="UP001234585"/>
    </source>
</evidence>
<dbReference type="InterPro" id="IPR050126">
    <property type="entry name" value="Ap4A_hydrolase"/>
</dbReference>
<dbReference type="GO" id="GO:0016791">
    <property type="term" value="F:phosphatase activity"/>
    <property type="evidence" value="ECO:0007669"/>
    <property type="project" value="TreeGrafter"/>
</dbReference>
<sequence length="250" mass="27674">MHEQHTFAIGDIHGRADLLQALLEAIDKRAAGMGISYRIVFLGDVIDRGPRSRDAMDIVANTLDQVSGSHLILGNHDWFPIRILDELAGDKQHMALTHWIYNLCGSATLMSYGFDPDDFSVEDLRTKFPARHLDLLRSAVRYVELPHHILVHAGLAPGIPLAEQSRHDLMWIREPFLLSTQSFGKTVIHGHSVTASGQCEIATNRIGIDTGAYCTGRLSAVHIHPDGQLAFLQTDPQKPGDVMIVTAHRV</sequence>
<keyword evidence="3" id="KW-1185">Reference proteome</keyword>
<evidence type="ECO:0000259" key="1">
    <source>
        <dbReference type="Pfam" id="PF00149"/>
    </source>
</evidence>
<geneLocation type="plasmid" evidence="2 3">
    <name>unnamed3</name>
</geneLocation>
<dbReference type="InterPro" id="IPR004843">
    <property type="entry name" value="Calcineurin-like_PHP"/>
</dbReference>
<dbReference type="EMBL" id="CP132305">
    <property type="protein sequence ID" value="WLS00876.1"/>
    <property type="molecule type" value="Genomic_DNA"/>
</dbReference>
<dbReference type="PANTHER" id="PTHR42850">
    <property type="entry name" value="METALLOPHOSPHOESTERASE"/>
    <property type="match status" value="1"/>
</dbReference>
<keyword evidence="2" id="KW-0614">Plasmid</keyword>
<dbReference type="Gene3D" id="3.60.21.10">
    <property type="match status" value="1"/>
</dbReference>
<dbReference type="Pfam" id="PF00149">
    <property type="entry name" value="Metallophos"/>
    <property type="match status" value="1"/>
</dbReference>
<gene>
    <name evidence="2" type="ORF">Q9313_25375</name>
</gene>
<proteinExistence type="predicted"/>
<dbReference type="InterPro" id="IPR029052">
    <property type="entry name" value="Metallo-depent_PP-like"/>
</dbReference>
<dbReference type="Proteomes" id="UP001234585">
    <property type="component" value="Plasmid unnamed3"/>
</dbReference>
<dbReference type="RefSeq" id="WP_306040885.1">
    <property type="nucleotide sequence ID" value="NZ_CP132305.1"/>
</dbReference>
<dbReference type="GO" id="GO:0110154">
    <property type="term" value="P:RNA decapping"/>
    <property type="evidence" value="ECO:0007669"/>
    <property type="project" value="TreeGrafter"/>
</dbReference>
<organism evidence="2 3">
    <name type="scientific">Shinella sumterensis</name>
    <dbReference type="NCBI Taxonomy" id="1967501"/>
    <lineage>
        <taxon>Bacteria</taxon>
        <taxon>Pseudomonadati</taxon>
        <taxon>Pseudomonadota</taxon>
        <taxon>Alphaproteobacteria</taxon>
        <taxon>Hyphomicrobiales</taxon>
        <taxon>Rhizobiaceae</taxon>
        <taxon>Shinella</taxon>
    </lineage>
</organism>
<evidence type="ECO:0000313" key="2">
    <source>
        <dbReference type="EMBL" id="WLS00876.1"/>
    </source>
</evidence>
<dbReference type="GO" id="GO:0008803">
    <property type="term" value="F:bis(5'-nucleosyl)-tetraphosphatase (symmetrical) activity"/>
    <property type="evidence" value="ECO:0007669"/>
    <property type="project" value="TreeGrafter"/>
</dbReference>
<protein>
    <submittedName>
        <fullName evidence="2">Metallophosphoesterase</fullName>
    </submittedName>
</protein>
<dbReference type="PANTHER" id="PTHR42850:SF4">
    <property type="entry name" value="ZINC-DEPENDENT ENDOPOLYPHOSPHATASE"/>
    <property type="match status" value="1"/>
</dbReference>
<dbReference type="GO" id="GO:0005737">
    <property type="term" value="C:cytoplasm"/>
    <property type="evidence" value="ECO:0007669"/>
    <property type="project" value="TreeGrafter"/>
</dbReference>
<dbReference type="SUPFAM" id="SSF56300">
    <property type="entry name" value="Metallo-dependent phosphatases"/>
    <property type="match status" value="1"/>
</dbReference>